<evidence type="ECO:0000313" key="5">
    <source>
        <dbReference type="Proteomes" id="UP001596152"/>
    </source>
</evidence>
<dbReference type="InterPro" id="IPR051200">
    <property type="entry name" value="Host-pathogen_enzymatic-act"/>
</dbReference>
<comment type="caution">
    <text evidence="4">The sequence shown here is derived from an EMBL/GenBank/DDBJ whole genome shotgun (WGS) entry which is preliminary data.</text>
</comment>
<dbReference type="PANTHER" id="PTHR47197">
    <property type="entry name" value="PROTEIN NIRF"/>
    <property type="match status" value="1"/>
</dbReference>
<dbReference type="Gene3D" id="2.130.10.10">
    <property type="entry name" value="YVTN repeat-like/Quinoprotein amine dehydrogenase"/>
    <property type="match status" value="1"/>
</dbReference>
<reference evidence="5" key="1">
    <citation type="journal article" date="2019" name="Int. J. Syst. Evol. Microbiol.">
        <title>The Global Catalogue of Microorganisms (GCM) 10K type strain sequencing project: providing services to taxonomists for standard genome sequencing and annotation.</title>
        <authorList>
            <consortium name="The Broad Institute Genomics Platform"/>
            <consortium name="The Broad Institute Genome Sequencing Center for Infectious Disease"/>
            <person name="Wu L."/>
            <person name="Ma J."/>
        </authorList>
    </citation>
    <scope>NUCLEOTIDE SEQUENCE [LARGE SCALE GENOMIC DNA]</scope>
    <source>
        <strain evidence="5">JCM 12125</strain>
    </source>
</reference>
<dbReference type="InterPro" id="IPR015943">
    <property type="entry name" value="WD40/YVTN_repeat-like_dom_sf"/>
</dbReference>
<evidence type="ECO:0000259" key="3">
    <source>
        <dbReference type="Pfam" id="PF21783"/>
    </source>
</evidence>
<dbReference type="Pfam" id="PF21783">
    <property type="entry name" value="YNCE"/>
    <property type="match status" value="1"/>
</dbReference>
<gene>
    <name evidence="4" type="ORF">ACFPIE_17335</name>
</gene>
<dbReference type="RefSeq" id="WP_374038232.1">
    <property type="nucleotide sequence ID" value="NZ_CP169082.1"/>
</dbReference>
<dbReference type="InterPro" id="IPR048433">
    <property type="entry name" value="YNCE-like_beta-prop"/>
</dbReference>
<dbReference type="PANTHER" id="PTHR47197:SF3">
    <property type="entry name" value="DIHYDRO-HEME D1 DEHYDROGENASE"/>
    <property type="match status" value="1"/>
</dbReference>
<proteinExistence type="predicted"/>
<sequence>MIRPTLSLTAAVAALIAASSALAEPTVERSVKVAPGGLYEIVFNPADDTVLVAAVGPRGANAAAIASLSADLTPGRTIDVSANPLYGLALNSRTQTLYGTDTRTGLISAIDLATGRVVANIGSDRENAHVRQVVVDEAANKVYVSEVGGRGANTLSSRIWIIDGATNTLERQIDVDAVLTGLAVDAAGGRVFSTDMTANEVVVVNLASGEVAHRWATGTESAINVAYDAAGDRLFVASQGTGELTVMKASDGSVIQRVPTGAGALSVAFNGAVDQVYVANRQAGTVTVVDADDYSVLANLQTGTFPQTIAIDRATNAVYVTNKARGLPRDAPAGAPVPVDPTGDTVTIIRP</sequence>
<protein>
    <submittedName>
        <fullName evidence="4">YncE family protein</fullName>
    </submittedName>
</protein>
<dbReference type="SUPFAM" id="SSF51004">
    <property type="entry name" value="C-terminal (heme d1) domain of cytochrome cd1-nitrite reductase"/>
    <property type="match status" value="1"/>
</dbReference>
<feature type="chain" id="PRO_5046831923" evidence="2">
    <location>
        <begin position="24"/>
        <end position="351"/>
    </location>
</feature>
<evidence type="ECO:0000256" key="2">
    <source>
        <dbReference type="SAM" id="SignalP"/>
    </source>
</evidence>
<name>A0ABW0FWI0_9CAUL</name>
<keyword evidence="1 2" id="KW-0732">Signal</keyword>
<keyword evidence="5" id="KW-1185">Reference proteome</keyword>
<evidence type="ECO:0000256" key="1">
    <source>
        <dbReference type="ARBA" id="ARBA00022729"/>
    </source>
</evidence>
<accession>A0ABW0FWI0</accession>
<dbReference type="InterPro" id="IPR011048">
    <property type="entry name" value="Haem_d1_sf"/>
</dbReference>
<feature type="signal peptide" evidence="2">
    <location>
        <begin position="1"/>
        <end position="23"/>
    </location>
</feature>
<feature type="domain" description="YNCE-like beta-propeller" evidence="3">
    <location>
        <begin position="159"/>
        <end position="323"/>
    </location>
</feature>
<organism evidence="4 5">
    <name type="scientific">Brevundimonas staleyi</name>
    <dbReference type="NCBI Taxonomy" id="74326"/>
    <lineage>
        <taxon>Bacteria</taxon>
        <taxon>Pseudomonadati</taxon>
        <taxon>Pseudomonadota</taxon>
        <taxon>Alphaproteobacteria</taxon>
        <taxon>Caulobacterales</taxon>
        <taxon>Caulobacteraceae</taxon>
        <taxon>Brevundimonas</taxon>
    </lineage>
</organism>
<dbReference type="Proteomes" id="UP001596152">
    <property type="component" value="Unassembled WGS sequence"/>
</dbReference>
<dbReference type="EMBL" id="JBHSLF010000052">
    <property type="protein sequence ID" value="MFC5345681.1"/>
    <property type="molecule type" value="Genomic_DNA"/>
</dbReference>
<evidence type="ECO:0000313" key="4">
    <source>
        <dbReference type="EMBL" id="MFC5345681.1"/>
    </source>
</evidence>